<dbReference type="PANTHER" id="PTHR42760:SF124">
    <property type="entry name" value="SHORT-CHAIN DEHYDROGENASE_REDUCTASE"/>
    <property type="match status" value="1"/>
</dbReference>
<accession>A0ABR4A639</accession>
<dbReference type="SUPFAM" id="SSF51735">
    <property type="entry name" value="NAD(P)-binding Rossmann-fold domains"/>
    <property type="match status" value="1"/>
</dbReference>
<dbReference type="PRINTS" id="PR00081">
    <property type="entry name" value="GDHRDH"/>
</dbReference>
<evidence type="ECO:0000313" key="2">
    <source>
        <dbReference type="EMBL" id="KAL2039857.1"/>
    </source>
</evidence>
<reference evidence="2 3" key="1">
    <citation type="submission" date="2024-09" db="EMBL/GenBank/DDBJ databases">
        <title>Rethinking Asexuality: The Enigmatic Case of Functional Sexual Genes in Lepraria (Stereocaulaceae).</title>
        <authorList>
            <person name="Doellman M."/>
            <person name="Sun Y."/>
            <person name="Barcenas-Pena A."/>
            <person name="Lumbsch H.T."/>
            <person name="Grewe F."/>
        </authorList>
    </citation>
    <scope>NUCLEOTIDE SEQUENCE [LARGE SCALE GENOMIC DNA]</scope>
    <source>
        <strain evidence="2 3">Mercado 3170</strain>
    </source>
</reference>
<comment type="caution">
    <text evidence="2">The sequence shown here is derived from an EMBL/GenBank/DDBJ whole genome shotgun (WGS) entry which is preliminary data.</text>
</comment>
<name>A0ABR4A639_9LECA</name>
<sequence>MATPLHSTRLASRVTIITGSSSGLGRAIALAFAANGASPIICSDIRPDPRGTWGVAEADVPTHELICQRYGEGKAVYVKADVTVAQDMEMLVHRAVEEGGRLDVMINNAGTGGTESAGKIHEMAEETWDFVMKINARSVFLGCKYAIAQFLSQHVHPSGHRGWIINTASMLGLVGLKPSAGAYCASKGAVVLLTKQIAVEYGIDKIHCNALCPGYLKTPMTAPIFEDKEVRDSINALTPWGEWGLAEDVAKCAVFLASDDAAYVTGLPMTIDGGYTAQ</sequence>
<evidence type="ECO:0000256" key="1">
    <source>
        <dbReference type="ARBA" id="ARBA00006484"/>
    </source>
</evidence>
<protein>
    <submittedName>
        <fullName evidence="2">Uncharacterized protein</fullName>
    </submittedName>
</protein>
<dbReference type="InterPro" id="IPR002347">
    <property type="entry name" value="SDR_fam"/>
</dbReference>
<proteinExistence type="inferred from homology"/>
<gene>
    <name evidence="2" type="ORF">N7G274_007258</name>
</gene>
<dbReference type="PANTHER" id="PTHR42760">
    <property type="entry name" value="SHORT-CHAIN DEHYDROGENASES/REDUCTASES FAMILY MEMBER"/>
    <property type="match status" value="1"/>
</dbReference>
<dbReference type="EMBL" id="JBEFKJ010000023">
    <property type="protein sequence ID" value="KAL2039857.1"/>
    <property type="molecule type" value="Genomic_DNA"/>
</dbReference>
<dbReference type="InterPro" id="IPR036291">
    <property type="entry name" value="NAD(P)-bd_dom_sf"/>
</dbReference>
<evidence type="ECO:0000313" key="3">
    <source>
        <dbReference type="Proteomes" id="UP001590950"/>
    </source>
</evidence>
<keyword evidence="3" id="KW-1185">Reference proteome</keyword>
<dbReference type="CDD" id="cd05233">
    <property type="entry name" value="SDR_c"/>
    <property type="match status" value="1"/>
</dbReference>
<dbReference type="Gene3D" id="3.40.50.720">
    <property type="entry name" value="NAD(P)-binding Rossmann-like Domain"/>
    <property type="match status" value="1"/>
</dbReference>
<dbReference type="Proteomes" id="UP001590950">
    <property type="component" value="Unassembled WGS sequence"/>
</dbReference>
<dbReference type="PRINTS" id="PR00080">
    <property type="entry name" value="SDRFAMILY"/>
</dbReference>
<organism evidence="2 3">
    <name type="scientific">Stereocaulon virgatum</name>
    <dbReference type="NCBI Taxonomy" id="373712"/>
    <lineage>
        <taxon>Eukaryota</taxon>
        <taxon>Fungi</taxon>
        <taxon>Dikarya</taxon>
        <taxon>Ascomycota</taxon>
        <taxon>Pezizomycotina</taxon>
        <taxon>Lecanoromycetes</taxon>
        <taxon>OSLEUM clade</taxon>
        <taxon>Lecanoromycetidae</taxon>
        <taxon>Lecanorales</taxon>
        <taxon>Lecanorineae</taxon>
        <taxon>Stereocaulaceae</taxon>
        <taxon>Stereocaulon</taxon>
    </lineage>
</organism>
<dbReference type="Pfam" id="PF13561">
    <property type="entry name" value="adh_short_C2"/>
    <property type="match status" value="1"/>
</dbReference>
<comment type="similarity">
    <text evidence="1">Belongs to the short-chain dehydrogenases/reductases (SDR) family.</text>
</comment>